<dbReference type="Proteomes" id="UP000483004">
    <property type="component" value="Unassembled WGS sequence"/>
</dbReference>
<protein>
    <submittedName>
        <fullName evidence="4">Lantibiotic dehydratase</fullName>
    </submittedName>
</protein>
<feature type="domain" description="Thiopeptide-type bacteriocin biosynthesis" evidence="3">
    <location>
        <begin position="763"/>
        <end position="1013"/>
    </location>
</feature>
<proteinExistence type="predicted"/>
<accession>A0A6L3W9W2</accession>
<keyword evidence="5" id="KW-1185">Reference proteome</keyword>
<sequence length="1027" mass="113319">MGSGDGRALYRCDGPGLVRAVRHVEVAVPDWPDLTGSSSAHVRDWCAWLREVWAVEAVAEAIEHASPDLAREVTAVRSAKAPSARRVRRATLSVGRYLVRMTGRATPFGLFAGVAPMSTGPRLSVRWGTGHRAIARASGPWLADVIARLESCAQLVERLPVMANNLCRQRGERLVVPQLRAPGDQRRAVLSEVSVRNTAAVQLVVSVASGAPVLYRELAEKVSAEYSDATPSAVDGLLLDLIQQRVLISGLHAPSTVMNALGHLVDQLDAVDAADLPQVADQVRRLKEISRELERHNRAASVEEARTGRTALAERMTTLSGSPRPLAVDLRLDCELALPPQIEREAEVAASALARLTAHPFGTEAWQRYHARFFERYGVGTLVPVLELVNPGVGLGFPDGYPGSPGEQRSPLSRRDERLTELAQTAALDGQREVVLDDASIAGIAGSDETRARWPADLEICFRILAASKNAIERGAFDLQVVTVSRGIDTMVGRFVDLIWPSGREPTRGETADEALPVQLSFAPLSLRAADVTRVPELLPSVLSLGEHRQPGRTDVRLEDLAVGCDDERLYLASLSRRRRVSLRLPHALDLRTATPPLARFLLEVGRAQNAVVTGFNWGSARSLPFLPQIRHRRAILSPARWTLDTSEFAEGDVPWRDSFEGWRTRRQLPKHVALADGDQRLWLDLDHEGHIQLLQAHQQRGGRTVLEEASGSEAFGWFGGRPHEIVLPLRRSGSAPRRSMSSGIAACVSTREDGYLPGASRWLYIKLYGDPSRQNEILAERLPELWSRWEEDPTWWFIRYRAPEPQLRLRVALPDARDFGTAARHVSNWAADLRKDGLVRDLQFAVHYPERGRWGDGDTMRSAEAVFAADSRAVCVQLREARQLHPQALVAAQFVAMAAAFHGSARLGMRWLIEYANAEEVVSAPRDVLTESVRLADPMDSWSALRAEPGGEAIVRAWAERDHALANYRSFVADEPSISMNSVASSLLHAHHMRAVGIGPDHESTCLRLARAAALRWQARAQRSER</sequence>
<evidence type="ECO:0000313" key="5">
    <source>
        <dbReference type="Proteomes" id="UP000483004"/>
    </source>
</evidence>
<dbReference type="OrthoDB" id="1273722at2"/>
<evidence type="ECO:0000256" key="1">
    <source>
        <dbReference type="SAM" id="Coils"/>
    </source>
</evidence>
<evidence type="ECO:0000313" key="4">
    <source>
        <dbReference type="EMBL" id="KAB2388680.1"/>
    </source>
</evidence>
<feature type="domain" description="Lantibiotic dehydratase N-terminal" evidence="2">
    <location>
        <begin position="56"/>
        <end position="695"/>
    </location>
</feature>
<dbReference type="Pfam" id="PF14028">
    <property type="entry name" value="Lant_dehydr_C"/>
    <property type="match status" value="1"/>
</dbReference>
<dbReference type="NCBIfam" id="TIGR03891">
    <property type="entry name" value="thiopep_ocin"/>
    <property type="match status" value="1"/>
</dbReference>
<reference evidence="4 5" key="1">
    <citation type="submission" date="2019-09" db="EMBL/GenBank/DDBJ databases">
        <title>Actinomadura physcomitrii sp. nov., a novel actinomycete isolated from moss [Physcomitrium sphaericum (Ludw) Fuernr].</title>
        <authorList>
            <person name="Liu C."/>
            <person name="Zhuang X."/>
        </authorList>
    </citation>
    <scope>NUCLEOTIDE SEQUENCE [LARGE SCALE GENOMIC DNA]</scope>
    <source>
        <strain evidence="4 5">CYP1-1B</strain>
    </source>
</reference>
<dbReference type="AlphaFoldDB" id="A0A6L3W9W2"/>
<dbReference type="InterPro" id="IPR006827">
    <property type="entry name" value="Lant_deHydtase_N"/>
</dbReference>
<evidence type="ECO:0000259" key="3">
    <source>
        <dbReference type="Pfam" id="PF14028"/>
    </source>
</evidence>
<feature type="coiled-coil region" evidence="1">
    <location>
        <begin position="279"/>
        <end position="306"/>
    </location>
</feature>
<dbReference type="InterPro" id="IPR023809">
    <property type="entry name" value="Thiopep_bacteriocin_synth_dom"/>
</dbReference>
<organism evidence="4 5">
    <name type="scientific">Actinomadura montaniterrae</name>
    <dbReference type="NCBI Taxonomy" id="1803903"/>
    <lineage>
        <taxon>Bacteria</taxon>
        <taxon>Bacillati</taxon>
        <taxon>Actinomycetota</taxon>
        <taxon>Actinomycetes</taxon>
        <taxon>Streptosporangiales</taxon>
        <taxon>Thermomonosporaceae</taxon>
        <taxon>Actinomadura</taxon>
    </lineage>
</organism>
<name>A0A6L3W9W2_9ACTN</name>
<dbReference type="EMBL" id="WBMR01000004">
    <property type="protein sequence ID" value="KAB2388680.1"/>
    <property type="molecule type" value="Genomic_DNA"/>
</dbReference>
<comment type="caution">
    <text evidence="4">The sequence shown here is derived from an EMBL/GenBank/DDBJ whole genome shotgun (WGS) entry which is preliminary data.</text>
</comment>
<evidence type="ECO:0000259" key="2">
    <source>
        <dbReference type="Pfam" id="PF04738"/>
    </source>
</evidence>
<gene>
    <name evidence="4" type="ORF">F9B16_03135</name>
</gene>
<dbReference type="Pfam" id="PF04738">
    <property type="entry name" value="Lant_dehydr_N"/>
    <property type="match status" value="1"/>
</dbReference>
<keyword evidence="1" id="KW-0175">Coiled coil</keyword>